<feature type="domain" description="Zn(2)-C6 fungal-type" evidence="6">
    <location>
        <begin position="14"/>
        <end position="43"/>
    </location>
</feature>
<dbReference type="EMBL" id="ML739181">
    <property type="protein sequence ID" value="KAE8351220.1"/>
    <property type="molecule type" value="Genomic_DNA"/>
</dbReference>
<name>A0A5N6Z5C6_9EURO</name>
<keyword evidence="8" id="KW-1185">Reference proteome</keyword>
<feature type="compositionally biased region" description="Polar residues" evidence="5">
    <location>
        <begin position="95"/>
        <end position="104"/>
    </location>
</feature>
<dbReference type="Proteomes" id="UP000327118">
    <property type="component" value="Unassembled WGS sequence"/>
</dbReference>
<evidence type="ECO:0000256" key="1">
    <source>
        <dbReference type="ARBA" id="ARBA00023015"/>
    </source>
</evidence>
<evidence type="ECO:0000256" key="2">
    <source>
        <dbReference type="ARBA" id="ARBA00023125"/>
    </source>
</evidence>
<dbReference type="PROSITE" id="PS50048">
    <property type="entry name" value="ZN2_CY6_FUNGAL_2"/>
    <property type="match status" value="1"/>
</dbReference>
<dbReference type="GO" id="GO:0003677">
    <property type="term" value="F:DNA binding"/>
    <property type="evidence" value="ECO:0007669"/>
    <property type="project" value="UniProtKB-KW"/>
</dbReference>
<evidence type="ECO:0000256" key="5">
    <source>
        <dbReference type="SAM" id="MobiDB-lite"/>
    </source>
</evidence>
<keyword evidence="4" id="KW-0539">Nucleus</keyword>
<evidence type="ECO:0000313" key="8">
    <source>
        <dbReference type="Proteomes" id="UP000327118"/>
    </source>
</evidence>
<keyword evidence="3" id="KW-0804">Transcription</keyword>
<dbReference type="PROSITE" id="PS00463">
    <property type="entry name" value="ZN2_CY6_FUNGAL_1"/>
    <property type="match status" value="1"/>
</dbReference>
<keyword evidence="2" id="KW-0238">DNA-binding</keyword>
<dbReference type="InterPro" id="IPR036864">
    <property type="entry name" value="Zn2-C6_fun-type_DNA-bd_sf"/>
</dbReference>
<evidence type="ECO:0000256" key="3">
    <source>
        <dbReference type="ARBA" id="ARBA00023163"/>
    </source>
</evidence>
<evidence type="ECO:0000313" key="7">
    <source>
        <dbReference type="EMBL" id="KAE8351220.1"/>
    </source>
</evidence>
<evidence type="ECO:0000259" key="6">
    <source>
        <dbReference type="PROSITE" id="PS50048"/>
    </source>
</evidence>
<feature type="compositionally biased region" description="Low complexity" evidence="5">
    <location>
        <begin position="81"/>
        <end position="94"/>
    </location>
</feature>
<dbReference type="OrthoDB" id="5386330at2759"/>
<protein>
    <recommendedName>
        <fullName evidence="6">Zn(2)-C6 fungal-type domain-containing protein</fullName>
    </recommendedName>
</protein>
<gene>
    <name evidence="7" type="ORF">BDV28DRAFT_23658</name>
</gene>
<accession>A0A5N6Z5C6</accession>
<feature type="region of interest" description="Disordered" evidence="5">
    <location>
        <begin position="66"/>
        <end position="104"/>
    </location>
</feature>
<dbReference type="GO" id="GO:0009893">
    <property type="term" value="P:positive regulation of metabolic process"/>
    <property type="evidence" value="ECO:0007669"/>
    <property type="project" value="UniProtKB-ARBA"/>
</dbReference>
<dbReference type="InterPro" id="IPR001138">
    <property type="entry name" value="Zn2Cys6_DnaBD"/>
</dbReference>
<organism evidence="7 8">
    <name type="scientific">Aspergillus coremiiformis</name>
    <dbReference type="NCBI Taxonomy" id="138285"/>
    <lineage>
        <taxon>Eukaryota</taxon>
        <taxon>Fungi</taxon>
        <taxon>Dikarya</taxon>
        <taxon>Ascomycota</taxon>
        <taxon>Pezizomycotina</taxon>
        <taxon>Eurotiomycetes</taxon>
        <taxon>Eurotiomycetidae</taxon>
        <taxon>Eurotiales</taxon>
        <taxon>Aspergillaceae</taxon>
        <taxon>Aspergillus</taxon>
        <taxon>Aspergillus subgen. Circumdati</taxon>
    </lineage>
</organism>
<dbReference type="Pfam" id="PF00172">
    <property type="entry name" value="Zn_clus"/>
    <property type="match status" value="1"/>
</dbReference>
<dbReference type="SUPFAM" id="SSF57701">
    <property type="entry name" value="Zn2/Cys6 DNA-binding domain"/>
    <property type="match status" value="1"/>
</dbReference>
<proteinExistence type="predicted"/>
<keyword evidence="1" id="KW-0805">Transcription regulation</keyword>
<sequence>MPRQKRPYVPKIKGCYECSQRRIHCDRTQPCCGKCASRGIPCSGLGVRYRFRDGVTSGSKVVWQQEKSPHCSQQPRHLPQDGLSSLVGGDSSKGQFNWSNSVTTDPTELNALTGLGSYLPESIQPTDFC</sequence>
<dbReference type="GO" id="GO:0000981">
    <property type="term" value="F:DNA-binding transcription factor activity, RNA polymerase II-specific"/>
    <property type="evidence" value="ECO:0007669"/>
    <property type="project" value="InterPro"/>
</dbReference>
<dbReference type="GO" id="GO:0008270">
    <property type="term" value="F:zinc ion binding"/>
    <property type="evidence" value="ECO:0007669"/>
    <property type="project" value="InterPro"/>
</dbReference>
<dbReference type="Gene3D" id="4.10.240.10">
    <property type="entry name" value="Zn(2)-C6 fungal-type DNA-binding domain"/>
    <property type="match status" value="1"/>
</dbReference>
<dbReference type="AlphaFoldDB" id="A0A5N6Z5C6"/>
<reference evidence="8" key="1">
    <citation type="submission" date="2019-04" db="EMBL/GenBank/DDBJ databases">
        <title>Friends and foes A comparative genomics studyof 23 Aspergillus species from section Flavi.</title>
        <authorList>
            <consortium name="DOE Joint Genome Institute"/>
            <person name="Kjaerbolling I."/>
            <person name="Vesth T."/>
            <person name="Frisvad J.C."/>
            <person name="Nybo J.L."/>
            <person name="Theobald S."/>
            <person name="Kildgaard S."/>
            <person name="Isbrandt T."/>
            <person name="Kuo A."/>
            <person name="Sato A."/>
            <person name="Lyhne E.K."/>
            <person name="Kogle M.E."/>
            <person name="Wiebenga A."/>
            <person name="Kun R.S."/>
            <person name="Lubbers R.J."/>
            <person name="Makela M.R."/>
            <person name="Barry K."/>
            <person name="Chovatia M."/>
            <person name="Clum A."/>
            <person name="Daum C."/>
            <person name="Haridas S."/>
            <person name="He G."/>
            <person name="LaButti K."/>
            <person name="Lipzen A."/>
            <person name="Mondo S."/>
            <person name="Riley R."/>
            <person name="Salamov A."/>
            <person name="Simmons B.A."/>
            <person name="Magnuson J.K."/>
            <person name="Henrissat B."/>
            <person name="Mortensen U.H."/>
            <person name="Larsen T.O."/>
            <person name="Devries R.P."/>
            <person name="Grigoriev I.V."/>
            <person name="Machida M."/>
            <person name="Baker S.E."/>
            <person name="Andersen M.R."/>
        </authorList>
    </citation>
    <scope>NUCLEOTIDE SEQUENCE [LARGE SCALE GENOMIC DNA]</scope>
    <source>
        <strain evidence="8">CBS 553.77</strain>
    </source>
</reference>
<evidence type="ECO:0000256" key="4">
    <source>
        <dbReference type="ARBA" id="ARBA00023242"/>
    </source>
</evidence>